<dbReference type="PANTHER" id="PTHR23059">
    <property type="entry name" value="CYSTEINE AND HISTIDINE-RICH PROTEIN 1"/>
    <property type="match status" value="1"/>
</dbReference>
<dbReference type="Proteomes" id="UP001634394">
    <property type="component" value="Unassembled WGS sequence"/>
</dbReference>
<evidence type="ECO:0000259" key="7">
    <source>
        <dbReference type="PROSITE" id="PS50145"/>
    </source>
</evidence>
<evidence type="ECO:0000256" key="3">
    <source>
        <dbReference type="ARBA" id="ARBA00022833"/>
    </source>
</evidence>
<keyword evidence="9" id="KW-1185">Reference proteome</keyword>
<dbReference type="Gene3D" id="3.30.40.10">
    <property type="entry name" value="Zinc/RING finger domain, C3HC4 (zinc finger)"/>
    <property type="match status" value="2"/>
</dbReference>
<dbReference type="PANTHER" id="PTHR23059:SF4">
    <property type="entry name" value="ZINC FINGER TRAF-TYPE-CONTAINING PROTEIN 1"/>
    <property type="match status" value="1"/>
</dbReference>
<keyword evidence="1 5" id="KW-0479">Metal-binding</keyword>
<dbReference type="PROSITE" id="PS50145">
    <property type="entry name" value="ZF_TRAF"/>
    <property type="match status" value="1"/>
</dbReference>
<evidence type="ECO:0000256" key="1">
    <source>
        <dbReference type="ARBA" id="ARBA00022723"/>
    </source>
</evidence>
<dbReference type="SUPFAM" id="SSF49599">
    <property type="entry name" value="TRAF domain-like"/>
    <property type="match status" value="1"/>
</dbReference>
<dbReference type="InterPro" id="IPR001293">
    <property type="entry name" value="Znf_TRAF"/>
</dbReference>
<accession>A0ABD3VAL5</accession>
<feature type="zinc finger region" description="TRAF-type" evidence="5">
    <location>
        <begin position="121"/>
        <end position="169"/>
    </location>
</feature>
<keyword evidence="2 5" id="KW-0863">Zinc-finger</keyword>
<dbReference type="EMBL" id="JBJQND010000012">
    <property type="protein sequence ID" value="KAL3858635.1"/>
    <property type="molecule type" value="Genomic_DNA"/>
</dbReference>
<reference evidence="8 9" key="1">
    <citation type="submission" date="2024-11" db="EMBL/GenBank/DDBJ databases">
        <title>Chromosome-level genome assembly of the freshwater bivalve Anodonta woodiana.</title>
        <authorList>
            <person name="Chen X."/>
        </authorList>
    </citation>
    <scope>NUCLEOTIDE SEQUENCE [LARGE SCALE GENOMIC DNA]</scope>
    <source>
        <strain evidence="8">MN2024</strain>
        <tissue evidence="8">Gills</tissue>
    </source>
</reference>
<evidence type="ECO:0000259" key="6">
    <source>
        <dbReference type="PROSITE" id="PS50089"/>
    </source>
</evidence>
<keyword evidence="3 5" id="KW-0862">Zinc</keyword>
<proteinExistence type="inferred from homology"/>
<comment type="caution">
    <text evidence="8">The sequence shown here is derived from an EMBL/GenBank/DDBJ whole genome shotgun (WGS) entry which is preliminary data.</text>
</comment>
<comment type="similarity">
    <text evidence="4">Belongs to the ZFTRAF1 family.</text>
</comment>
<evidence type="ECO:0000256" key="2">
    <source>
        <dbReference type="ARBA" id="ARBA00022771"/>
    </source>
</evidence>
<feature type="domain" description="RING-type" evidence="6">
    <location>
        <begin position="56"/>
        <end position="100"/>
    </location>
</feature>
<dbReference type="SUPFAM" id="SSF57850">
    <property type="entry name" value="RING/U-box"/>
    <property type="match status" value="1"/>
</dbReference>
<evidence type="ECO:0000256" key="5">
    <source>
        <dbReference type="PROSITE-ProRule" id="PRU00207"/>
    </source>
</evidence>
<dbReference type="InterPro" id="IPR001841">
    <property type="entry name" value="Znf_RING"/>
</dbReference>
<name>A0ABD3VAL5_SINWO</name>
<feature type="domain" description="TRAF-type" evidence="7">
    <location>
        <begin position="121"/>
        <end position="169"/>
    </location>
</feature>
<dbReference type="CDD" id="cd16505">
    <property type="entry name" value="RING-HC_CYHR1"/>
    <property type="match status" value="1"/>
</dbReference>
<dbReference type="InterPro" id="IPR013083">
    <property type="entry name" value="Znf_RING/FYVE/PHD"/>
</dbReference>
<dbReference type="AlphaFoldDB" id="A0ABD3VAL5"/>
<dbReference type="InterPro" id="IPR039338">
    <property type="entry name" value="ZFTRAF1"/>
</dbReference>
<evidence type="ECO:0000313" key="9">
    <source>
        <dbReference type="Proteomes" id="UP001634394"/>
    </source>
</evidence>
<evidence type="ECO:0008006" key="10">
    <source>
        <dbReference type="Google" id="ProtNLM"/>
    </source>
</evidence>
<sequence>MADVIESTSSVVSEENENIVKDDLYYEPEQKKLKVESSSSDVNQKLEDRLSGILCCAVCLDLPQTCFQCSNGHLMCAGCFNHLLADARLKDETATCPNCRCEIGKTTCLRNLAVEKAVSELPSQCQYCNCQLPRHLLSYHEQEQCQERPCSCKYTRIGCRWRGPYHELQGHEETCIHPRKSGEEIMEALQLIQNQQEEKLKMYNDIFNLLSLEKVTFNDLQLKPYRTDDFLTKLFYETSRFTAFNQQWVIKAKVLHDQKDPTQSIQRSLAYQLVLKGKLTQPMSVYFIALKGPYGDTRIDQAVYFHEFTADSSETELHELPILDSIECNKLLAAKTINLRLIMFQLPGK</sequence>
<gene>
    <name evidence="8" type="ORF">ACJMK2_008905</name>
</gene>
<protein>
    <recommendedName>
        <fullName evidence="10">Cysteine and histidine-rich protein 1</fullName>
    </recommendedName>
</protein>
<dbReference type="GO" id="GO:0008270">
    <property type="term" value="F:zinc ion binding"/>
    <property type="evidence" value="ECO:0007669"/>
    <property type="project" value="UniProtKB-KW"/>
</dbReference>
<dbReference type="PROSITE" id="PS50089">
    <property type="entry name" value="ZF_RING_2"/>
    <property type="match status" value="1"/>
</dbReference>
<evidence type="ECO:0000313" key="8">
    <source>
        <dbReference type="EMBL" id="KAL3858635.1"/>
    </source>
</evidence>
<organism evidence="8 9">
    <name type="scientific">Sinanodonta woodiana</name>
    <name type="common">Chinese pond mussel</name>
    <name type="synonym">Anodonta woodiana</name>
    <dbReference type="NCBI Taxonomy" id="1069815"/>
    <lineage>
        <taxon>Eukaryota</taxon>
        <taxon>Metazoa</taxon>
        <taxon>Spiralia</taxon>
        <taxon>Lophotrochozoa</taxon>
        <taxon>Mollusca</taxon>
        <taxon>Bivalvia</taxon>
        <taxon>Autobranchia</taxon>
        <taxon>Heteroconchia</taxon>
        <taxon>Palaeoheterodonta</taxon>
        <taxon>Unionida</taxon>
        <taxon>Unionoidea</taxon>
        <taxon>Unionidae</taxon>
        <taxon>Unioninae</taxon>
        <taxon>Sinanodonta</taxon>
    </lineage>
</organism>
<evidence type="ECO:0000256" key="4">
    <source>
        <dbReference type="ARBA" id="ARBA00034319"/>
    </source>
</evidence>